<dbReference type="Proteomes" id="UP000176282">
    <property type="component" value="Unassembled WGS sequence"/>
</dbReference>
<dbReference type="UniPathway" id="UPA00219"/>
<feature type="transmembrane region" description="Helical" evidence="8">
    <location>
        <begin position="388"/>
        <end position="406"/>
    </location>
</feature>
<comment type="subcellular location">
    <subcellularLocation>
        <location evidence="1 8">Cell membrane</location>
        <topology evidence="1 8">Multi-pass membrane protein</topology>
    </subcellularLocation>
</comment>
<comment type="caution">
    <text evidence="10">The sequence shown here is derived from an EMBL/GenBank/DDBJ whole genome shotgun (WGS) entry which is preliminary data.</text>
</comment>
<keyword evidence="2 8" id="KW-1003">Cell membrane</keyword>
<reference evidence="10 11" key="1">
    <citation type="journal article" date="2016" name="Nat. Commun.">
        <title>Thousands of microbial genomes shed light on interconnected biogeochemical processes in an aquifer system.</title>
        <authorList>
            <person name="Anantharaman K."/>
            <person name="Brown C.T."/>
            <person name="Hug L.A."/>
            <person name="Sharon I."/>
            <person name="Castelle C.J."/>
            <person name="Probst A.J."/>
            <person name="Thomas B.C."/>
            <person name="Singh A."/>
            <person name="Wilkins M.J."/>
            <person name="Karaoz U."/>
            <person name="Brodie E.L."/>
            <person name="Williams K.H."/>
            <person name="Hubbard S.S."/>
            <person name="Banfield J.F."/>
        </authorList>
    </citation>
    <scope>NUCLEOTIDE SEQUENCE [LARGE SCALE GENOMIC DNA]</scope>
</reference>
<proteinExistence type="inferred from homology"/>
<feature type="transmembrane region" description="Helical" evidence="8">
    <location>
        <begin position="412"/>
        <end position="434"/>
    </location>
</feature>
<accession>A0A1F6M8Q9</accession>
<evidence type="ECO:0000313" key="10">
    <source>
        <dbReference type="EMBL" id="OGH67960.1"/>
    </source>
</evidence>
<keyword evidence="6 8" id="KW-1133">Transmembrane helix</keyword>
<dbReference type="AlphaFoldDB" id="A0A1F6M8Q9"/>
<keyword evidence="8 9" id="KW-0961">Cell wall biogenesis/degradation</keyword>
<feature type="transmembrane region" description="Helical" evidence="8">
    <location>
        <begin position="165"/>
        <end position="188"/>
    </location>
</feature>
<feature type="transmembrane region" description="Helical" evidence="8">
    <location>
        <begin position="319"/>
        <end position="338"/>
    </location>
</feature>
<keyword evidence="3 8" id="KW-0812">Transmembrane</keyword>
<feature type="transmembrane region" description="Helical" evidence="8">
    <location>
        <begin position="93"/>
        <end position="119"/>
    </location>
</feature>
<feature type="transmembrane region" description="Helical" evidence="8">
    <location>
        <begin position="278"/>
        <end position="299"/>
    </location>
</feature>
<dbReference type="GO" id="GO:0005886">
    <property type="term" value="C:plasma membrane"/>
    <property type="evidence" value="ECO:0007669"/>
    <property type="project" value="UniProtKB-SubCell"/>
</dbReference>
<feature type="transmembrane region" description="Helical" evidence="8">
    <location>
        <begin position="358"/>
        <end position="376"/>
    </location>
</feature>
<evidence type="ECO:0000256" key="1">
    <source>
        <dbReference type="ARBA" id="ARBA00004651"/>
    </source>
</evidence>
<dbReference type="GO" id="GO:0008360">
    <property type="term" value="P:regulation of cell shape"/>
    <property type="evidence" value="ECO:0007669"/>
    <property type="project" value="UniProtKB-UniRule"/>
</dbReference>
<feature type="transmembrane region" description="Helical" evidence="8">
    <location>
        <begin position="446"/>
        <end position="467"/>
    </location>
</feature>
<sequence length="539" mass="59012">MIRRILFSQSKTITGAALVLGAASFVSRIIGLGRDRIFAHTFGAGQTLDVYYAAFRIPDLLYNIIIVGALSAGFIPVFLTLWNKNKEEAQELFNQLITVALVVLTGLSIILFICMPWLVRLIVPGFGEEAMVQTTALSRIMLLSPIILGVSGIVSGVLQALKSFFIYSITPIVYNIGIIIGAIFFVPVWGISGLGYGVILGTLLHLAIQLPPLLRYGFVYRPSTKLNTESLKSIGRLMIPRTLTLGTSQLTFVIITVIASTLGAGSIAIFNLANNLQYFPVGIIGISFALAAFPTLSELVAQKNEERFREELSSTIRQIIFLIVPLTILFLLLRAQIVRTLLGSGKFDWDATIATANTLAFFSLSLFAQSLIPLLTRGFYALHNTKTPLFVAFISTLITIILSLSLKETFGIVGLAMAFSLGCIFQTAVLWVTLRNHIKTLHEGKMLHSLYKISIAGVVMALAIQLSKGPIASVVNMQRFWGIFIQGLVTGIIGVVVYGLICYLLRTEEMLHLLRTLNRRWLTLRGVVGEVNKGDELAG</sequence>
<comment type="pathway">
    <text evidence="8">Cell wall biogenesis; peptidoglycan biosynthesis.</text>
</comment>
<evidence type="ECO:0000256" key="7">
    <source>
        <dbReference type="ARBA" id="ARBA00023136"/>
    </source>
</evidence>
<dbReference type="InterPro" id="IPR004268">
    <property type="entry name" value="MurJ"/>
</dbReference>
<evidence type="ECO:0000256" key="9">
    <source>
        <dbReference type="PIRNR" id="PIRNR002869"/>
    </source>
</evidence>
<keyword evidence="7 8" id="KW-0472">Membrane</keyword>
<gene>
    <name evidence="8" type="primary">murJ</name>
    <name evidence="10" type="ORF">A3J66_03220</name>
</gene>
<organism evidence="10 11">
    <name type="scientific">Candidatus Magasanikbacteria bacterium RIFCSPHIGHO2_02_FULL_47_14</name>
    <dbReference type="NCBI Taxonomy" id="1798680"/>
    <lineage>
        <taxon>Bacteria</taxon>
        <taxon>Candidatus Magasanikiibacteriota</taxon>
    </lineage>
</organism>
<evidence type="ECO:0000256" key="5">
    <source>
        <dbReference type="ARBA" id="ARBA00022984"/>
    </source>
</evidence>
<keyword evidence="5 8" id="KW-0573">Peptidoglycan synthesis</keyword>
<feature type="transmembrane region" description="Helical" evidence="8">
    <location>
        <begin position="479"/>
        <end position="505"/>
    </location>
</feature>
<evidence type="ECO:0000256" key="6">
    <source>
        <dbReference type="ARBA" id="ARBA00022989"/>
    </source>
</evidence>
<dbReference type="STRING" id="1798680.A3J66_03220"/>
<protein>
    <recommendedName>
        <fullName evidence="8">Probable lipid II flippase MurJ</fullName>
    </recommendedName>
</protein>
<dbReference type="EMBL" id="MFQB01000018">
    <property type="protein sequence ID" value="OGH67960.1"/>
    <property type="molecule type" value="Genomic_DNA"/>
</dbReference>
<dbReference type="GO" id="GO:0015648">
    <property type="term" value="F:lipid-linked peptidoglycan transporter activity"/>
    <property type="evidence" value="ECO:0007669"/>
    <property type="project" value="UniProtKB-UniRule"/>
</dbReference>
<dbReference type="InterPro" id="IPR051050">
    <property type="entry name" value="Lipid_II_flippase_MurJ/MviN"/>
</dbReference>
<feature type="transmembrane region" description="Helical" evidence="8">
    <location>
        <begin position="12"/>
        <end position="30"/>
    </location>
</feature>
<dbReference type="PIRSF" id="PIRSF002869">
    <property type="entry name" value="MviN"/>
    <property type="match status" value="1"/>
</dbReference>
<evidence type="ECO:0000256" key="2">
    <source>
        <dbReference type="ARBA" id="ARBA00022475"/>
    </source>
</evidence>
<keyword evidence="4 8" id="KW-0133">Cell shape</keyword>
<feature type="transmembrane region" description="Helical" evidence="8">
    <location>
        <begin position="194"/>
        <end position="214"/>
    </location>
</feature>
<dbReference type="GO" id="GO:0071555">
    <property type="term" value="P:cell wall organization"/>
    <property type="evidence" value="ECO:0007669"/>
    <property type="project" value="UniProtKB-UniRule"/>
</dbReference>
<comment type="function">
    <text evidence="8 9">Involved in peptidoglycan biosynthesis. Transports lipid-linked peptidoglycan precursors from the inner to the outer leaflet of the cytoplasmic membrane.</text>
</comment>
<name>A0A1F6M8Q9_9BACT</name>
<feature type="transmembrane region" description="Helical" evidence="8">
    <location>
        <begin position="139"/>
        <end position="158"/>
    </location>
</feature>
<dbReference type="PRINTS" id="PR01806">
    <property type="entry name" value="VIRFACTRMVIN"/>
</dbReference>
<dbReference type="HAMAP" id="MF_02078">
    <property type="entry name" value="MurJ_MviN"/>
    <property type="match status" value="1"/>
</dbReference>
<feature type="transmembrane region" description="Helical" evidence="8">
    <location>
        <begin position="60"/>
        <end position="81"/>
    </location>
</feature>
<dbReference type="PANTHER" id="PTHR47019:SF1">
    <property type="entry name" value="LIPID II FLIPPASE MURJ"/>
    <property type="match status" value="1"/>
</dbReference>
<dbReference type="Pfam" id="PF03023">
    <property type="entry name" value="MurJ"/>
    <property type="match status" value="1"/>
</dbReference>
<comment type="similarity">
    <text evidence="8 9">Belongs to the MurJ/MviN family.</text>
</comment>
<evidence type="ECO:0000256" key="3">
    <source>
        <dbReference type="ARBA" id="ARBA00022692"/>
    </source>
</evidence>
<evidence type="ECO:0000313" key="11">
    <source>
        <dbReference type="Proteomes" id="UP000176282"/>
    </source>
</evidence>
<evidence type="ECO:0000256" key="4">
    <source>
        <dbReference type="ARBA" id="ARBA00022960"/>
    </source>
</evidence>
<feature type="transmembrane region" description="Helical" evidence="8">
    <location>
        <begin position="250"/>
        <end position="272"/>
    </location>
</feature>
<evidence type="ECO:0000256" key="8">
    <source>
        <dbReference type="HAMAP-Rule" id="MF_02078"/>
    </source>
</evidence>
<dbReference type="GO" id="GO:0034204">
    <property type="term" value="P:lipid translocation"/>
    <property type="evidence" value="ECO:0007669"/>
    <property type="project" value="TreeGrafter"/>
</dbReference>
<keyword evidence="8 9" id="KW-0813">Transport</keyword>
<dbReference type="NCBIfam" id="TIGR01695">
    <property type="entry name" value="murJ_mviN"/>
    <property type="match status" value="1"/>
</dbReference>
<dbReference type="PANTHER" id="PTHR47019">
    <property type="entry name" value="LIPID II FLIPPASE MURJ"/>
    <property type="match status" value="1"/>
</dbReference>
<dbReference type="CDD" id="cd13123">
    <property type="entry name" value="MATE_MurJ_like"/>
    <property type="match status" value="1"/>
</dbReference>
<dbReference type="GO" id="GO:0009252">
    <property type="term" value="P:peptidoglycan biosynthetic process"/>
    <property type="evidence" value="ECO:0007669"/>
    <property type="project" value="UniProtKB-UniRule"/>
</dbReference>